<organism evidence="2 3">
    <name type="scientific">Candidatus Woesebacteria bacterium GW2011_GWA1_39_12</name>
    <dbReference type="NCBI Taxonomy" id="1618549"/>
    <lineage>
        <taxon>Bacteria</taxon>
        <taxon>Candidatus Woeseibacteriota</taxon>
    </lineage>
</organism>
<gene>
    <name evidence="2" type="ORF">UT23_C0001G0034</name>
</gene>
<name>A0A0G0M3J1_9BACT</name>
<dbReference type="AlphaFoldDB" id="A0A0G0M3J1"/>
<dbReference type="Pfam" id="PF00550">
    <property type="entry name" value="PP-binding"/>
    <property type="match status" value="1"/>
</dbReference>
<comment type="caution">
    <text evidence="2">The sequence shown here is derived from an EMBL/GenBank/DDBJ whole genome shotgun (WGS) entry which is preliminary data.</text>
</comment>
<feature type="domain" description="Carrier" evidence="1">
    <location>
        <begin position="14"/>
        <end position="78"/>
    </location>
</feature>
<dbReference type="InterPro" id="IPR009081">
    <property type="entry name" value="PP-bd_ACP"/>
</dbReference>
<evidence type="ECO:0000259" key="1">
    <source>
        <dbReference type="Pfam" id="PF00550"/>
    </source>
</evidence>
<dbReference type="EMBL" id="LBWA01000001">
    <property type="protein sequence ID" value="KKQ98753.1"/>
    <property type="molecule type" value="Genomic_DNA"/>
</dbReference>
<evidence type="ECO:0000313" key="2">
    <source>
        <dbReference type="EMBL" id="KKQ98753.1"/>
    </source>
</evidence>
<dbReference type="SUPFAM" id="SSF47336">
    <property type="entry name" value="ACP-like"/>
    <property type="match status" value="1"/>
</dbReference>
<accession>A0A0G0M3J1</accession>
<dbReference type="Proteomes" id="UP000034325">
    <property type="component" value="Unassembled WGS sequence"/>
</dbReference>
<dbReference type="InterPro" id="IPR036736">
    <property type="entry name" value="ACP-like_sf"/>
</dbReference>
<sequence>MMNSTDQKGIINPIKQHLAEYLGVEIEDIDDDDSLTQDLHMRPSDLTDFLETLKTNNIDTSTIDLTEIETVGELIDAVNND</sequence>
<evidence type="ECO:0000313" key="3">
    <source>
        <dbReference type="Proteomes" id="UP000034325"/>
    </source>
</evidence>
<protein>
    <recommendedName>
        <fullName evidence="1">Carrier domain-containing protein</fullName>
    </recommendedName>
</protein>
<dbReference type="Gene3D" id="1.10.1200.10">
    <property type="entry name" value="ACP-like"/>
    <property type="match status" value="1"/>
</dbReference>
<reference evidence="2 3" key="1">
    <citation type="journal article" date="2015" name="Nature">
        <title>rRNA introns, odd ribosomes, and small enigmatic genomes across a large radiation of phyla.</title>
        <authorList>
            <person name="Brown C.T."/>
            <person name="Hug L.A."/>
            <person name="Thomas B.C."/>
            <person name="Sharon I."/>
            <person name="Castelle C.J."/>
            <person name="Singh A."/>
            <person name="Wilkins M.J."/>
            <person name="Williams K.H."/>
            <person name="Banfield J.F."/>
        </authorList>
    </citation>
    <scope>NUCLEOTIDE SEQUENCE [LARGE SCALE GENOMIC DNA]</scope>
</reference>
<proteinExistence type="predicted"/>